<proteinExistence type="predicted"/>
<dbReference type="EMBL" id="CM023489">
    <property type="protein sequence ID" value="KAH6921902.1"/>
    <property type="molecule type" value="Genomic_DNA"/>
</dbReference>
<sequence length="482" mass="51567">MGGNTASAMPSPVIVAATAKHTATVIFLHGLGDTGLGWSSVFEAIRQPHVKYICPTAPVIPVTLNGGMRMTAWFDLCSLDPNGREDESGIKAAAEGVHRLIADEEKAGISSDRIVLGGFSMGGALALYSGLRYPKPLAGILGLSCWLPLFKHFPAKGALAEALQRGAVPPRSAVRPQVSSGHLSHGRGSKKHEVQPQVASTPRKGKTRKDGEPSVPQTPTEGEKNLTKKTWKSSLFRACQRKVKGSTKDAGESSVSQCSTEGERSTTKKTATRVSGGSSASQTLTDKEKSATNKTGKSSLPRACKEEAKCAATEARESSHYETCQAEVRDESEKPGKSSPFRACKGKVNSAAKEAADFSRYQTCQEEVKGKTREAVNSSTSRACEENGGEFTSRISSSHSGSEKSEQEETLAAVGNHDTPIMMCHGDCDDLVPMRWGQLTADLLKTFAKDVTFRQYKGMGHSSCEEETQDVAAYLQSRLPPK</sequence>
<name>A0ACB7RH35_HYAAI</name>
<reference evidence="1" key="1">
    <citation type="submission" date="2020-05" db="EMBL/GenBank/DDBJ databases">
        <title>Large-scale comparative analyses of tick genomes elucidate their genetic diversity and vector capacities.</title>
        <authorList>
            <person name="Jia N."/>
            <person name="Wang J."/>
            <person name="Shi W."/>
            <person name="Du L."/>
            <person name="Sun Y."/>
            <person name="Zhan W."/>
            <person name="Jiang J."/>
            <person name="Wang Q."/>
            <person name="Zhang B."/>
            <person name="Ji P."/>
            <person name="Sakyi L.B."/>
            <person name="Cui X."/>
            <person name="Yuan T."/>
            <person name="Jiang B."/>
            <person name="Yang W."/>
            <person name="Lam T.T.-Y."/>
            <person name="Chang Q."/>
            <person name="Ding S."/>
            <person name="Wang X."/>
            <person name="Zhu J."/>
            <person name="Ruan X."/>
            <person name="Zhao L."/>
            <person name="Wei J."/>
            <person name="Que T."/>
            <person name="Du C."/>
            <person name="Cheng J."/>
            <person name="Dai P."/>
            <person name="Han X."/>
            <person name="Huang E."/>
            <person name="Gao Y."/>
            <person name="Liu J."/>
            <person name="Shao H."/>
            <person name="Ye R."/>
            <person name="Li L."/>
            <person name="Wei W."/>
            <person name="Wang X."/>
            <person name="Wang C."/>
            <person name="Yang T."/>
            <person name="Huo Q."/>
            <person name="Li W."/>
            <person name="Guo W."/>
            <person name="Chen H."/>
            <person name="Zhou L."/>
            <person name="Ni X."/>
            <person name="Tian J."/>
            <person name="Zhou Y."/>
            <person name="Sheng Y."/>
            <person name="Liu T."/>
            <person name="Pan Y."/>
            <person name="Xia L."/>
            <person name="Li J."/>
            <person name="Zhao F."/>
            <person name="Cao W."/>
        </authorList>
    </citation>
    <scope>NUCLEOTIDE SEQUENCE</scope>
    <source>
        <strain evidence="1">Hyas-2018</strain>
    </source>
</reference>
<comment type="caution">
    <text evidence="1">The sequence shown here is derived from an EMBL/GenBank/DDBJ whole genome shotgun (WGS) entry which is preliminary data.</text>
</comment>
<dbReference type="Proteomes" id="UP000821845">
    <property type="component" value="Chromosome 9"/>
</dbReference>
<evidence type="ECO:0000313" key="2">
    <source>
        <dbReference type="Proteomes" id="UP000821845"/>
    </source>
</evidence>
<gene>
    <name evidence="1" type="ORF">HPB50_006415</name>
</gene>
<organism evidence="1 2">
    <name type="scientific">Hyalomma asiaticum</name>
    <name type="common">Tick</name>
    <dbReference type="NCBI Taxonomy" id="266040"/>
    <lineage>
        <taxon>Eukaryota</taxon>
        <taxon>Metazoa</taxon>
        <taxon>Ecdysozoa</taxon>
        <taxon>Arthropoda</taxon>
        <taxon>Chelicerata</taxon>
        <taxon>Arachnida</taxon>
        <taxon>Acari</taxon>
        <taxon>Parasitiformes</taxon>
        <taxon>Ixodida</taxon>
        <taxon>Ixodoidea</taxon>
        <taxon>Ixodidae</taxon>
        <taxon>Hyalomminae</taxon>
        <taxon>Hyalomma</taxon>
    </lineage>
</organism>
<evidence type="ECO:0000313" key="1">
    <source>
        <dbReference type="EMBL" id="KAH6921902.1"/>
    </source>
</evidence>
<protein>
    <submittedName>
        <fullName evidence="1">Uncharacterized protein</fullName>
    </submittedName>
</protein>
<keyword evidence="2" id="KW-1185">Reference proteome</keyword>
<accession>A0ACB7RH35</accession>